<dbReference type="GO" id="GO:0016705">
    <property type="term" value="F:oxidoreductase activity, acting on paired donors, with incorporation or reduction of molecular oxygen"/>
    <property type="evidence" value="ECO:0007669"/>
    <property type="project" value="InterPro"/>
</dbReference>
<dbReference type="GO" id="GO:0004497">
    <property type="term" value="F:monooxygenase activity"/>
    <property type="evidence" value="ECO:0007669"/>
    <property type="project" value="UniProtKB-KW"/>
</dbReference>
<organism evidence="9 10">
    <name type="scientific">Linum tenue</name>
    <dbReference type="NCBI Taxonomy" id="586396"/>
    <lineage>
        <taxon>Eukaryota</taxon>
        <taxon>Viridiplantae</taxon>
        <taxon>Streptophyta</taxon>
        <taxon>Embryophyta</taxon>
        <taxon>Tracheophyta</taxon>
        <taxon>Spermatophyta</taxon>
        <taxon>Magnoliopsida</taxon>
        <taxon>eudicotyledons</taxon>
        <taxon>Gunneridae</taxon>
        <taxon>Pentapetalae</taxon>
        <taxon>rosids</taxon>
        <taxon>fabids</taxon>
        <taxon>Malpighiales</taxon>
        <taxon>Linaceae</taxon>
        <taxon>Linum</taxon>
    </lineage>
</organism>
<sequence>MWTGHVIPKGWKVLCWLRYVHTDPNNFDDPFCFNPDRYDVNIFQVKWSGFQAFGAGARICVGNMFARTHLAIFLHHLSTGYKYVELVLFLRTGFWLDSHFLSFRWELVNPNAEMEYLSHQRPADGVEISITKI</sequence>
<evidence type="ECO:0000256" key="5">
    <source>
        <dbReference type="ARBA" id="ARBA00022989"/>
    </source>
</evidence>
<feature type="binding site" description="axial binding residue" evidence="7">
    <location>
        <position position="60"/>
    </location>
    <ligand>
        <name>heme</name>
        <dbReference type="ChEBI" id="CHEBI:30413"/>
    </ligand>
    <ligandPart>
        <name>Fe</name>
        <dbReference type="ChEBI" id="CHEBI:18248"/>
    </ligandPart>
</feature>
<protein>
    <recommendedName>
        <fullName evidence="11">Cytochrome P450</fullName>
    </recommendedName>
</protein>
<evidence type="ECO:0000256" key="1">
    <source>
        <dbReference type="ARBA" id="ARBA00004167"/>
    </source>
</evidence>
<proteinExistence type="inferred from homology"/>
<keyword evidence="8" id="KW-0560">Oxidoreductase</keyword>
<comment type="cofactor">
    <cofactor evidence="7">
        <name>heme</name>
        <dbReference type="ChEBI" id="CHEBI:30413"/>
    </cofactor>
</comment>
<keyword evidence="7 8" id="KW-0349">Heme</keyword>
<dbReference type="GO" id="GO:0020037">
    <property type="term" value="F:heme binding"/>
    <property type="evidence" value="ECO:0007669"/>
    <property type="project" value="InterPro"/>
</dbReference>
<dbReference type="InterPro" id="IPR001128">
    <property type="entry name" value="Cyt_P450"/>
</dbReference>
<evidence type="ECO:0000313" key="9">
    <source>
        <dbReference type="EMBL" id="CAI0399251.1"/>
    </source>
</evidence>
<dbReference type="Gene3D" id="1.10.630.10">
    <property type="entry name" value="Cytochrome P450"/>
    <property type="match status" value="1"/>
</dbReference>
<dbReference type="EMBL" id="CAMGYJ010000004">
    <property type="protein sequence ID" value="CAI0399251.1"/>
    <property type="molecule type" value="Genomic_DNA"/>
</dbReference>
<name>A0AAV0IP97_9ROSI</name>
<keyword evidence="5" id="KW-1133">Transmembrane helix</keyword>
<evidence type="ECO:0000256" key="7">
    <source>
        <dbReference type="PIRSR" id="PIRSR602401-1"/>
    </source>
</evidence>
<dbReference type="SUPFAM" id="SSF48264">
    <property type="entry name" value="Cytochrome P450"/>
    <property type="match status" value="1"/>
</dbReference>
<comment type="similarity">
    <text evidence="2 8">Belongs to the cytochrome P450 family.</text>
</comment>
<keyword evidence="8" id="KW-0503">Monooxygenase</keyword>
<keyword evidence="10" id="KW-1185">Reference proteome</keyword>
<dbReference type="PRINTS" id="PR00463">
    <property type="entry name" value="EP450I"/>
</dbReference>
<evidence type="ECO:0000256" key="2">
    <source>
        <dbReference type="ARBA" id="ARBA00010617"/>
    </source>
</evidence>
<dbReference type="InterPro" id="IPR002401">
    <property type="entry name" value="Cyt_P450_E_grp-I"/>
</dbReference>
<dbReference type="GO" id="GO:0016125">
    <property type="term" value="P:sterol metabolic process"/>
    <property type="evidence" value="ECO:0007669"/>
    <property type="project" value="TreeGrafter"/>
</dbReference>
<comment type="caution">
    <text evidence="9">The sequence shown here is derived from an EMBL/GenBank/DDBJ whole genome shotgun (WGS) entry which is preliminary data.</text>
</comment>
<keyword evidence="3" id="KW-0812">Transmembrane</keyword>
<evidence type="ECO:0000256" key="6">
    <source>
        <dbReference type="ARBA" id="ARBA00023004"/>
    </source>
</evidence>
<dbReference type="GO" id="GO:0016020">
    <property type="term" value="C:membrane"/>
    <property type="evidence" value="ECO:0007669"/>
    <property type="project" value="UniProtKB-SubCell"/>
</dbReference>
<dbReference type="PANTHER" id="PTHR24286:SF12">
    <property type="entry name" value="CYTOCHROME P450 FAMILY PROTEIN, EXPRESSED"/>
    <property type="match status" value="1"/>
</dbReference>
<evidence type="ECO:0000256" key="4">
    <source>
        <dbReference type="ARBA" id="ARBA00022723"/>
    </source>
</evidence>
<keyword evidence="6 7" id="KW-0408">Iron</keyword>
<dbReference type="PROSITE" id="PS00086">
    <property type="entry name" value="CYTOCHROME_P450"/>
    <property type="match status" value="1"/>
</dbReference>
<evidence type="ECO:0000256" key="3">
    <source>
        <dbReference type="ARBA" id="ARBA00022692"/>
    </source>
</evidence>
<dbReference type="Pfam" id="PF00067">
    <property type="entry name" value="p450"/>
    <property type="match status" value="1"/>
</dbReference>
<evidence type="ECO:0008006" key="11">
    <source>
        <dbReference type="Google" id="ProtNLM"/>
    </source>
</evidence>
<dbReference type="PANTHER" id="PTHR24286">
    <property type="entry name" value="CYTOCHROME P450 26"/>
    <property type="match status" value="1"/>
</dbReference>
<dbReference type="GO" id="GO:0010268">
    <property type="term" value="P:brassinosteroid homeostasis"/>
    <property type="evidence" value="ECO:0007669"/>
    <property type="project" value="TreeGrafter"/>
</dbReference>
<dbReference type="AlphaFoldDB" id="A0AAV0IP97"/>
<dbReference type="GO" id="GO:0016132">
    <property type="term" value="P:brassinosteroid biosynthetic process"/>
    <property type="evidence" value="ECO:0007669"/>
    <property type="project" value="TreeGrafter"/>
</dbReference>
<keyword evidence="4 7" id="KW-0479">Metal-binding</keyword>
<dbReference type="Proteomes" id="UP001154282">
    <property type="component" value="Unassembled WGS sequence"/>
</dbReference>
<evidence type="ECO:0000313" key="10">
    <source>
        <dbReference type="Proteomes" id="UP001154282"/>
    </source>
</evidence>
<dbReference type="InterPro" id="IPR036396">
    <property type="entry name" value="Cyt_P450_sf"/>
</dbReference>
<evidence type="ECO:0000256" key="8">
    <source>
        <dbReference type="RuleBase" id="RU000461"/>
    </source>
</evidence>
<dbReference type="GO" id="GO:0005506">
    <property type="term" value="F:iron ion binding"/>
    <property type="evidence" value="ECO:0007669"/>
    <property type="project" value="InterPro"/>
</dbReference>
<dbReference type="InterPro" id="IPR017972">
    <property type="entry name" value="Cyt_P450_CS"/>
</dbReference>
<keyword evidence="5" id="KW-0472">Membrane</keyword>
<comment type="subcellular location">
    <subcellularLocation>
        <location evidence="1">Membrane</location>
        <topology evidence="1">Single-pass membrane protein</topology>
    </subcellularLocation>
</comment>
<gene>
    <name evidence="9" type="ORF">LITE_LOCUS10224</name>
</gene>
<reference evidence="9" key="1">
    <citation type="submission" date="2022-08" db="EMBL/GenBank/DDBJ databases">
        <authorList>
            <person name="Gutierrez-Valencia J."/>
        </authorList>
    </citation>
    <scope>NUCLEOTIDE SEQUENCE</scope>
</reference>
<accession>A0AAV0IP97</accession>